<keyword evidence="3" id="KW-1185">Reference proteome</keyword>
<feature type="region of interest" description="Disordered" evidence="1">
    <location>
        <begin position="317"/>
        <end position="336"/>
    </location>
</feature>
<dbReference type="Proteomes" id="UP000886595">
    <property type="component" value="Unassembled WGS sequence"/>
</dbReference>
<feature type="region of interest" description="Disordered" evidence="1">
    <location>
        <begin position="404"/>
        <end position="486"/>
    </location>
</feature>
<gene>
    <name evidence="2" type="ORF">Bca52824_003972</name>
</gene>
<organism evidence="2 3">
    <name type="scientific">Brassica carinata</name>
    <name type="common">Ethiopian mustard</name>
    <name type="synonym">Abyssinian cabbage</name>
    <dbReference type="NCBI Taxonomy" id="52824"/>
    <lineage>
        <taxon>Eukaryota</taxon>
        <taxon>Viridiplantae</taxon>
        <taxon>Streptophyta</taxon>
        <taxon>Embryophyta</taxon>
        <taxon>Tracheophyta</taxon>
        <taxon>Spermatophyta</taxon>
        <taxon>Magnoliopsida</taxon>
        <taxon>eudicotyledons</taxon>
        <taxon>Gunneridae</taxon>
        <taxon>Pentapetalae</taxon>
        <taxon>rosids</taxon>
        <taxon>malvids</taxon>
        <taxon>Brassicales</taxon>
        <taxon>Brassicaceae</taxon>
        <taxon>Brassiceae</taxon>
        <taxon>Brassica</taxon>
    </lineage>
</organism>
<dbReference type="GO" id="GO:0006402">
    <property type="term" value="P:mRNA catabolic process"/>
    <property type="evidence" value="ECO:0007669"/>
    <property type="project" value="InterPro"/>
</dbReference>
<dbReference type="GO" id="GO:0030014">
    <property type="term" value="C:CCR4-NOT complex"/>
    <property type="evidence" value="ECO:0007669"/>
    <property type="project" value="InterPro"/>
</dbReference>
<dbReference type="EMBL" id="JAAMPC010000001">
    <property type="protein sequence ID" value="KAG2332792.1"/>
    <property type="molecule type" value="Genomic_DNA"/>
</dbReference>
<dbReference type="Pfam" id="PF04078">
    <property type="entry name" value="Rcd1"/>
    <property type="match status" value="1"/>
</dbReference>
<dbReference type="InterPro" id="IPR011989">
    <property type="entry name" value="ARM-like"/>
</dbReference>
<evidence type="ECO:0000313" key="3">
    <source>
        <dbReference type="Proteomes" id="UP000886595"/>
    </source>
</evidence>
<proteinExistence type="predicted"/>
<evidence type="ECO:0000313" key="2">
    <source>
        <dbReference type="EMBL" id="KAG2332792.1"/>
    </source>
</evidence>
<feature type="compositionally biased region" description="Basic residues" evidence="1">
    <location>
        <begin position="419"/>
        <end position="433"/>
    </location>
</feature>
<comment type="caution">
    <text evidence="2">The sequence shown here is derived from an EMBL/GenBank/DDBJ whole genome shotgun (WGS) entry which is preliminary data.</text>
</comment>
<feature type="compositionally biased region" description="Polar residues" evidence="1">
    <location>
        <begin position="327"/>
        <end position="336"/>
    </location>
</feature>
<dbReference type="InterPro" id="IPR007216">
    <property type="entry name" value="CNOT9"/>
</dbReference>
<evidence type="ECO:0008006" key="4">
    <source>
        <dbReference type="Google" id="ProtNLM"/>
    </source>
</evidence>
<dbReference type="Gene3D" id="1.25.10.10">
    <property type="entry name" value="Leucine-rich Repeat Variant"/>
    <property type="match status" value="1"/>
</dbReference>
<feature type="region of interest" description="Disordered" evidence="1">
    <location>
        <begin position="514"/>
        <end position="537"/>
    </location>
</feature>
<feature type="compositionally biased region" description="Polar residues" evidence="1">
    <location>
        <begin position="266"/>
        <end position="277"/>
    </location>
</feature>
<dbReference type="PANTHER" id="PTHR12262">
    <property type="entry name" value="CCR4-NOT TRANSCRIPTION COMPLEX SUBUNIT 9"/>
    <property type="match status" value="1"/>
</dbReference>
<accession>A0A8X7WNT8</accession>
<dbReference type="AlphaFoldDB" id="A0A8X7WNT8"/>
<name>A0A8X7WNT8_BRACI</name>
<feature type="region of interest" description="Disordered" evidence="1">
    <location>
        <begin position="265"/>
        <end position="308"/>
    </location>
</feature>
<sequence length="537" mass="59593">MLQEIMNIYPHISRPVYSHNGMHHRVYNILLLFQCITHYPDTRNPFLTAGMQHYMYPLMDINLTDKPLECLRLGALGVIAHMLRPPVDVAVVRCLVNTNCLQHCTKAIEIGLTESKTFAVFIFKNILSTGEGLQYCCVLPDRFFLIDGLLKMLLVYLTTIATPCPSLFNLVVECYAKLSYKPRARRGLRRYPPTMLFNGTFARLLANRISHQLVGDSRGAGSKNKSVDLPEGGPSQRIPASRRLSQGHGSVHARLGERVWVEKGSLTHSQTQSQVSHTPPPRPPREGIAGSLEDGDGTDTHEGPSSQTRISALQRLAPPPLSERTPLLQNGEPNSESGRLQEVEIHFLEENFPNHILNTAEVSSSSKLPVKERLSLPQDSPIRTLSEDRRHLTASCLVIHSPVATEEPVQEGQHNTRSATKRKSAAAKASGKRKASDNPTSRKKVVRSPLHGVSLKKRRVSKAQNSPRRKLYDESPAPGEKAAAPIIHAAGRQSFFSGPSRGDRELLHSYATGVMSSEEFKPEKRKIPTGSNHLHNK</sequence>
<reference evidence="2 3" key="1">
    <citation type="submission" date="2020-02" db="EMBL/GenBank/DDBJ databases">
        <authorList>
            <person name="Ma Q."/>
            <person name="Huang Y."/>
            <person name="Song X."/>
            <person name="Pei D."/>
        </authorList>
    </citation>
    <scope>NUCLEOTIDE SEQUENCE [LARGE SCALE GENOMIC DNA]</scope>
    <source>
        <strain evidence="2">Sxm20200214</strain>
        <tissue evidence="2">Leaf</tissue>
    </source>
</reference>
<protein>
    <recommendedName>
        <fullName evidence="4">Cell differentiation protein rcd1</fullName>
    </recommendedName>
</protein>
<feature type="region of interest" description="Disordered" evidence="1">
    <location>
        <begin position="215"/>
        <end position="251"/>
    </location>
</feature>
<evidence type="ECO:0000256" key="1">
    <source>
        <dbReference type="SAM" id="MobiDB-lite"/>
    </source>
</evidence>